<dbReference type="RefSeq" id="WP_209377360.1">
    <property type="nucleotide sequence ID" value="NZ_JAGIZA010000051.1"/>
</dbReference>
<sequence>MIAGLQAELAADRAGRAEWEAKARAQEAELTATRLGIIEQRYEIEALKARLARLLRQAFGRSAERLARQIEQLEFVLEDVDAILGETSPPADPAAAEAEEQALRRAGRRGRRPLPEHLPRETVEHAAPCAEAGGCPACGGTLRSLGQDVTEVLDYVPGSFRVTRHVRPKLSCRTCEIITQAPAPSLPIPKGLAGPGLLAHVAVAKFCDHLPLHRQAEIYAREGVEIDRGTMGDWIGGITRLLRPLRDALERHVMGGTRVFADDTTIPVLDRALERARTGRLWAYLRDDRPFGGADPPAVLFHASPDRRGEHPRAHLTSFRGILQADGYAGFAGLYERGGIIEAACWAHVRRKFFDVHQATRSPLAEEAIARIATFYAVEAELTGQPPEARQHARAERLAAPLQAFQDWLDATLRRIPGRSGLAAAIRYALSRWDALTLILRDGRACIDNNPVERAIRPIALGRRNWTFAGSDDGAARAATLYSLIETAKLNGLDPEAWLRHVLTHIADHSVNRITELLPWNLQGLPLRLDQRNAA</sequence>
<proteinExistence type="predicted"/>
<dbReference type="InterPro" id="IPR024463">
    <property type="entry name" value="Transposase_TnpC_homeodom"/>
</dbReference>
<dbReference type="Pfam" id="PF13817">
    <property type="entry name" value="DDE_Tnp_IS66_C"/>
    <property type="match status" value="1"/>
</dbReference>
<keyword evidence="7" id="KW-1185">Reference proteome</keyword>
<evidence type="ECO:0000259" key="5">
    <source>
        <dbReference type="Pfam" id="PF13817"/>
    </source>
</evidence>
<feature type="domain" description="Transposase IS66 zinc-finger binding" evidence="3">
    <location>
        <begin position="135"/>
        <end position="176"/>
    </location>
</feature>
<dbReference type="InterPro" id="IPR052344">
    <property type="entry name" value="Transposase-related"/>
</dbReference>
<dbReference type="AlphaFoldDB" id="A0A940S941"/>
<gene>
    <name evidence="6" type="ORF">J5Y10_27515</name>
</gene>
<dbReference type="InterPro" id="IPR004291">
    <property type="entry name" value="Transposase_IS66_central"/>
</dbReference>
<evidence type="ECO:0000313" key="6">
    <source>
        <dbReference type="EMBL" id="MBP0496555.1"/>
    </source>
</evidence>
<dbReference type="PANTHER" id="PTHR33678:SF1">
    <property type="entry name" value="BLL1576 PROTEIN"/>
    <property type="match status" value="1"/>
</dbReference>
<dbReference type="Pfam" id="PF13007">
    <property type="entry name" value="LZ_Tnp_IS66"/>
    <property type="match status" value="1"/>
</dbReference>
<feature type="domain" description="Transposase TnpC homeodomain" evidence="4">
    <location>
        <begin position="47"/>
        <end position="123"/>
    </location>
</feature>
<feature type="domain" description="Transposase IS66 C-terminal" evidence="5">
    <location>
        <begin position="483"/>
        <end position="520"/>
    </location>
</feature>
<dbReference type="InterPro" id="IPR039552">
    <property type="entry name" value="IS66_C"/>
</dbReference>
<accession>A0A940S941</accession>
<evidence type="ECO:0000259" key="3">
    <source>
        <dbReference type="Pfam" id="PF13005"/>
    </source>
</evidence>
<feature type="domain" description="Transposase IS66 central" evidence="2">
    <location>
        <begin position="190"/>
        <end position="476"/>
    </location>
</feature>
<dbReference type="Pfam" id="PF13005">
    <property type="entry name" value="zf-IS66"/>
    <property type="match status" value="1"/>
</dbReference>
<comment type="caution">
    <text evidence="6">The sequence shown here is derived from an EMBL/GenBank/DDBJ whole genome shotgun (WGS) entry which is preliminary data.</text>
</comment>
<reference evidence="6" key="1">
    <citation type="submission" date="2021-03" db="EMBL/GenBank/DDBJ databases">
        <authorList>
            <person name="So Y."/>
        </authorList>
    </citation>
    <scope>NUCLEOTIDE SEQUENCE</scope>
    <source>
        <strain evidence="6">SG15</strain>
    </source>
</reference>
<dbReference type="NCBIfam" id="NF033517">
    <property type="entry name" value="transpos_IS66"/>
    <property type="match status" value="1"/>
</dbReference>
<dbReference type="Pfam" id="PF03050">
    <property type="entry name" value="DDE_Tnp_IS66"/>
    <property type="match status" value="1"/>
</dbReference>
<feature type="region of interest" description="Disordered" evidence="1">
    <location>
        <begin position="86"/>
        <end position="121"/>
    </location>
</feature>
<protein>
    <submittedName>
        <fullName evidence="6">IS66 family transposase</fullName>
    </submittedName>
</protein>
<evidence type="ECO:0000259" key="4">
    <source>
        <dbReference type="Pfam" id="PF13007"/>
    </source>
</evidence>
<organism evidence="6 7">
    <name type="scientific">Roseomonas indoligenes</name>
    <dbReference type="NCBI Taxonomy" id="2820811"/>
    <lineage>
        <taxon>Bacteria</taxon>
        <taxon>Pseudomonadati</taxon>
        <taxon>Pseudomonadota</taxon>
        <taxon>Alphaproteobacteria</taxon>
        <taxon>Acetobacterales</taxon>
        <taxon>Roseomonadaceae</taxon>
        <taxon>Roseomonas</taxon>
    </lineage>
</organism>
<dbReference type="PANTHER" id="PTHR33678">
    <property type="entry name" value="BLL1576 PROTEIN"/>
    <property type="match status" value="1"/>
</dbReference>
<name>A0A940S941_9PROT</name>
<evidence type="ECO:0000313" key="7">
    <source>
        <dbReference type="Proteomes" id="UP000677537"/>
    </source>
</evidence>
<evidence type="ECO:0000256" key="1">
    <source>
        <dbReference type="SAM" id="MobiDB-lite"/>
    </source>
</evidence>
<dbReference type="EMBL" id="JAGIZA010000051">
    <property type="protein sequence ID" value="MBP0496555.1"/>
    <property type="molecule type" value="Genomic_DNA"/>
</dbReference>
<dbReference type="Proteomes" id="UP000677537">
    <property type="component" value="Unassembled WGS sequence"/>
</dbReference>
<evidence type="ECO:0000259" key="2">
    <source>
        <dbReference type="Pfam" id="PF03050"/>
    </source>
</evidence>
<dbReference type="InterPro" id="IPR024474">
    <property type="entry name" value="Znf_dom_IS66"/>
</dbReference>